<dbReference type="GO" id="GO:0000156">
    <property type="term" value="F:phosphorelay response regulator activity"/>
    <property type="evidence" value="ECO:0007669"/>
    <property type="project" value="InterPro"/>
</dbReference>
<evidence type="ECO:0000259" key="4">
    <source>
        <dbReference type="PROSITE" id="PS50110"/>
    </source>
</evidence>
<dbReference type="InterPro" id="IPR007492">
    <property type="entry name" value="LytTR_DNA-bd_dom"/>
</dbReference>
<dbReference type="GO" id="GO:0003677">
    <property type="term" value="F:DNA binding"/>
    <property type="evidence" value="ECO:0007669"/>
    <property type="project" value="InterPro"/>
</dbReference>
<dbReference type="Proteomes" id="UP000032250">
    <property type="component" value="Unassembled WGS sequence"/>
</dbReference>
<comment type="caution">
    <text evidence="6">The sequence shown here is derived from an EMBL/GenBank/DDBJ whole genome shotgun (WGS) entry which is preliminary data.</text>
</comment>
<dbReference type="PROSITE" id="PS50110">
    <property type="entry name" value="RESPONSE_REGULATORY"/>
    <property type="match status" value="1"/>
</dbReference>
<gene>
    <name evidence="6" type="ORF">N495_06175</name>
</gene>
<evidence type="ECO:0000256" key="2">
    <source>
        <dbReference type="ARBA" id="ARBA00024867"/>
    </source>
</evidence>
<feature type="domain" description="HTH LytTR-type" evidence="5">
    <location>
        <begin position="129"/>
        <end position="228"/>
    </location>
</feature>
<dbReference type="InterPro" id="IPR001789">
    <property type="entry name" value="Sig_transdc_resp-reg_receiver"/>
</dbReference>
<dbReference type="SMART" id="SM00448">
    <property type="entry name" value="REC"/>
    <property type="match status" value="1"/>
</dbReference>
<dbReference type="InterPro" id="IPR046947">
    <property type="entry name" value="LytR-like"/>
</dbReference>
<dbReference type="PANTHER" id="PTHR37299:SF1">
    <property type="entry name" value="STAGE 0 SPORULATION PROTEIN A HOMOLOG"/>
    <property type="match status" value="1"/>
</dbReference>
<dbReference type="InterPro" id="IPR011006">
    <property type="entry name" value="CheY-like_superfamily"/>
</dbReference>
<accession>A0A0D1AJ93</accession>
<keyword evidence="3" id="KW-0597">Phosphoprotein</keyword>
<evidence type="ECO:0000256" key="1">
    <source>
        <dbReference type="ARBA" id="ARBA00018672"/>
    </source>
</evidence>
<dbReference type="PATRIC" id="fig|1379739.3.peg.1565"/>
<dbReference type="Pfam" id="PF04397">
    <property type="entry name" value="LytTR"/>
    <property type="match status" value="1"/>
</dbReference>
<dbReference type="AlphaFoldDB" id="A0A0D1AJ93"/>
<dbReference type="Gene3D" id="2.40.50.1020">
    <property type="entry name" value="LytTr DNA-binding domain"/>
    <property type="match status" value="1"/>
</dbReference>
<sequence>MLKIAICDDEVHQRIPLINMIEKALKLKNINYFIYQYESGEELLQSKLEMDLYFLDIYMDKLSGIETAKKIRETNGKAIIIFITVLKEYVFEAFDVRAFHYILKPVKEKKLREVLYSALLQFQGTDKFILAKTISKSTKIFIKDILYIESQLRKIKVHTTYDVIEYYQKLSDVENELKDCSFFRCHKSYIVNLKYVRSYDAVFITLKNGEKIYISKHKFSDFSKTFMYYLKSEGL</sequence>
<dbReference type="SMART" id="SM00850">
    <property type="entry name" value="LytTR"/>
    <property type="match status" value="1"/>
</dbReference>
<dbReference type="Pfam" id="PF00072">
    <property type="entry name" value="Response_reg"/>
    <property type="match status" value="1"/>
</dbReference>
<protein>
    <recommendedName>
        <fullName evidence="1">Stage 0 sporulation protein A homolog</fullName>
    </recommendedName>
</protein>
<feature type="domain" description="Response regulatory" evidence="4">
    <location>
        <begin position="3"/>
        <end position="119"/>
    </location>
</feature>
<dbReference type="OrthoDB" id="9802383at2"/>
<dbReference type="SUPFAM" id="SSF52172">
    <property type="entry name" value="CheY-like"/>
    <property type="match status" value="1"/>
</dbReference>
<proteinExistence type="predicted"/>
<dbReference type="PROSITE" id="PS50930">
    <property type="entry name" value="HTH_LYTTR"/>
    <property type="match status" value="1"/>
</dbReference>
<comment type="function">
    <text evidence="2">May play the central regulatory role in sporulation. It may be an element of the effector pathway responsible for the activation of sporulation genes in response to nutritional stress. Spo0A may act in concert with spo0H (a sigma factor) to control the expression of some genes that are critical to the sporulation process.</text>
</comment>
<organism evidence="6 7">
    <name type="scientific">Clostridium botulinum B2 450</name>
    <dbReference type="NCBI Taxonomy" id="1379739"/>
    <lineage>
        <taxon>Bacteria</taxon>
        <taxon>Bacillati</taxon>
        <taxon>Bacillota</taxon>
        <taxon>Clostridia</taxon>
        <taxon>Eubacteriales</taxon>
        <taxon>Clostridiaceae</taxon>
        <taxon>Clostridium</taxon>
    </lineage>
</organism>
<evidence type="ECO:0000256" key="3">
    <source>
        <dbReference type="PROSITE-ProRule" id="PRU00169"/>
    </source>
</evidence>
<dbReference type="RefSeq" id="WP_043031752.1">
    <property type="nucleotide sequence ID" value="NZ_JXSU01000007.1"/>
</dbReference>
<evidence type="ECO:0000313" key="6">
    <source>
        <dbReference type="EMBL" id="KIS23189.1"/>
    </source>
</evidence>
<name>A0A0D1AJ93_CLOBO</name>
<feature type="modified residue" description="4-aspartylphosphate" evidence="3">
    <location>
        <position position="56"/>
    </location>
</feature>
<dbReference type="Gene3D" id="3.40.50.2300">
    <property type="match status" value="1"/>
</dbReference>
<dbReference type="EMBL" id="JXSU01000007">
    <property type="protein sequence ID" value="KIS23189.1"/>
    <property type="molecule type" value="Genomic_DNA"/>
</dbReference>
<dbReference type="HOGENOM" id="CLU_000445_14_2_9"/>
<reference evidence="6 7" key="1">
    <citation type="submission" date="2014-06" db="EMBL/GenBank/DDBJ databases">
        <title>Genome characterization of distinct group I Clostridium botulinum lineages.</title>
        <authorList>
            <person name="Giordani F."/>
            <person name="Anselmo A."/>
            <person name="Fillo S."/>
            <person name="Palozzi A.M."/>
            <person name="Fortunato A."/>
            <person name="Gentile B."/>
            <person name="Ciammaruconi A."/>
            <person name="Anniballi F."/>
            <person name="De Medici D."/>
            <person name="Lista F."/>
        </authorList>
    </citation>
    <scope>NUCLEOTIDE SEQUENCE [LARGE SCALE GENOMIC DNA]</scope>
    <source>
        <strain evidence="6 7">B2 450</strain>
    </source>
</reference>
<evidence type="ECO:0000313" key="7">
    <source>
        <dbReference type="Proteomes" id="UP000032250"/>
    </source>
</evidence>
<dbReference type="PANTHER" id="PTHR37299">
    <property type="entry name" value="TRANSCRIPTIONAL REGULATOR-RELATED"/>
    <property type="match status" value="1"/>
</dbReference>
<evidence type="ECO:0000259" key="5">
    <source>
        <dbReference type="PROSITE" id="PS50930"/>
    </source>
</evidence>